<evidence type="ECO:0008006" key="4">
    <source>
        <dbReference type="Google" id="ProtNLM"/>
    </source>
</evidence>
<dbReference type="RefSeq" id="WP_095334855.1">
    <property type="nucleotide sequence ID" value="NZ_NQNY01000008.1"/>
</dbReference>
<feature type="signal peptide" evidence="1">
    <location>
        <begin position="1"/>
        <end position="18"/>
    </location>
</feature>
<dbReference type="Proteomes" id="UP000216943">
    <property type="component" value="Unassembled WGS sequence"/>
</dbReference>
<dbReference type="PROSITE" id="PS51257">
    <property type="entry name" value="PROKAR_LIPOPROTEIN"/>
    <property type="match status" value="1"/>
</dbReference>
<protein>
    <recommendedName>
        <fullName evidence="4">ABC transporter substrate-binding protein</fullName>
    </recommendedName>
</protein>
<reference evidence="3" key="1">
    <citation type="submission" date="2017-08" db="EMBL/GenBank/DDBJ databases">
        <authorList>
            <person name="Alvarez-Ponce D."/>
            <person name="Weitzman C.L."/>
            <person name="Tillett R.L."/>
            <person name="Sandmeier F.C."/>
            <person name="Tracy C.R."/>
        </authorList>
    </citation>
    <scope>NUCLEOTIDE SEQUENCE [LARGE SCALE GENOMIC DNA]</scope>
    <source>
        <strain evidence="3">723</strain>
    </source>
</reference>
<feature type="chain" id="PRO_5012628231" description="ABC transporter substrate-binding protein" evidence="1">
    <location>
        <begin position="19"/>
        <end position="496"/>
    </location>
</feature>
<proteinExistence type="predicted"/>
<keyword evidence="1" id="KW-0732">Signal</keyword>
<evidence type="ECO:0000313" key="2">
    <source>
        <dbReference type="EMBL" id="PAK21261.1"/>
    </source>
</evidence>
<gene>
    <name evidence="2" type="ORF">CJJ23_02845</name>
</gene>
<comment type="caution">
    <text evidence="2">The sequence shown here is derived from an EMBL/GenBank/DDBJ whole genome shotgun (WGS) entry which is preliminary data.</text>
</comment>
<name>A0A269TIM7_9BACT</name>
<organism evidence="2 3">
    <name type="scientific">Mycoplasmopsis agassizii</name>
    <dbReference type="NCBI Taxonomy" id="33922"/>
    <lineage>
        <taxon>Bacteria</taxon>
        <taxon>Bacillati</taxon>
        <taxon>Mycoplasmatota</taxon>
        <taxon>Mycoplasmoidales</taxon>
        <taxon>Metamycoplasmataceae</taxon>
        <taxon>Mycoplasmopsis</taxon>
    </lineage>
</organism>
<sequence>MKLSKKLILSSSAFAALAAGALAVACSTNPGTGDAPEVTGTLKEKAEKTLSNWSGTLKVAYEESWKKALDKAITLLPENMRNRVELVKVANGGAIEYVNTTVTNQGATAADLFPVQLDKFQDLINKQLVAAVDESSLTDYGDNKKLVKIENTYYGFPLNVESVIAFYNKDVYPNGPGDITTEFKDPVGKKFAFQAGNLWHGSTFLNGLFADQKNGNLEEAKNMWVTYNGTTKTAPFLTDEQSKQTLKELWTYVNALRTSTNENYKIVANSSANREKTIRSGIADQSISLTIEGPWILSDLVASVLKNNKSTPEKATEILSKISASVLPKYGTRQLRHFIGGWAYSLNKASLASFSKEAKAIDGKAHFANYFANVLTSKDLATEWMTEAGKMSAATGAVVNMDVKTLEFNDPTNDKAPKIKTTEYIGTTGFAEAVNNLYKAVIDSVSKQSSLNLEQPKWPGKQYWEPYDALGLTTATYTTADAFLEAFTKNIELQLK</sequence>
<dbReference type="Gene3D" id="3.40.190.10">
    <property type="entry name" value="Periplasmic binding protein-like II"/>
    <property type="match status" value="2"/>
</dbReference>
<accession>A0A269TIM7</accession>
<dbReference type="EMBL" id="NQNY01000008">
    <property type="protein sequence ID" value="PAK21261.1"/>
    <property type="molecule type" value="Genomic_DNA"/>
</dbReference>
<evidence type="ECO:0000313" key="3">
    <source>
        <dbReference type="Proteomes" id="UP000216943"/>
    </source>
</evidence>
<dbReference type="AlphaFoldDB" id="A0A269TIM7"/>
<evidence type="ECO:0000256" key="1">
    <source>
        <dbReference type="SAM" id="SignalP"/>
    </source>
</evidence>
<dbReference type="SUPFAM" id="SSF53850">
    <property type="entry name" value="Periplasmic binding protein-like II"/>
    <property type="match status" value="1"/>
</dbReference>